<evidence type="ECO:0000259" key="11">
    <source>
        <dbReference type="PROSITE" id="PS50109"/>
    </source>
</evidence>
<dbReference type="InterPro" id="IPR036097">
    <property type="entry name" value="HisK_dim/P_sf"/>
</dbReference>
<keyword evidence="6" id="KW-0808">Transferase</keyword>
<proteinExistence type="predicted"/>
<dbReference type="InterPro" id="IPR005467">
    <property type="entry name" value="His_kinase_dom"/>
</dbReference>
<dbReference type="Proteomes" id="UP000185766">
    <property type="component" value="Unassembled WGS sequence"/>
</dbReference>
<dbReference type="InterPro" id="IPR004358">
    <property type="entry name" value="Sig_transdc_His_kin-like_C"/>
</dbReference>
<evidence type="ECO:0000256" key="1">
    <source>
        <dbReference type="ARBA" id="ARBA00000085"/>
    </source>
</evidence>
<dbReference type="SUPFAM" id="SSF47384">
    <property type="entry name" value="Homodimeric domain of signal transducing histidine kinase"/>
    <property type="match status" value="1"/>
</dbReference>
<feature type="transmembrane region" description="Helical" evidence="10">
    <location>
        <begin position="20"/>
        <end position="43"/>
    </location>
</feature>
<keyword evidence="7" id="KW-0547">Nucleotide-binding</keyword>
<evidence type="ECO:0000256" key="2">
    <source>
        <dbReference type="ARBA" id="ARBA00004651"/>
    </source>
</evidence>
<keyword evidence="5" id="KW-0597">Phosphoprotein</keyword>
<evidence type="ECO:0000256" key="7">
    <source>
        <dbReference type="ARBA" id="ARBA00022741"/>
    </source>
</evidence>
<dbReference type="PROSITE" id="PS50109">
    <property type="entry name" value="HIS_KIN"/>
    <property type="match status" value="1"/>
</dbReference>
<dbReference type="PRINTS" id="PR00344">
    <property type="entry name" value="BCTRLSENSOR"/>
</dbReference>
<dbReference type="InterPro" id="IPR050980">
    <property type="entry name" value="2C_sensor_his_kinase"/>
</dbReference>
<name>A0A1H7GM28_9GAMM</name>
<dbReference type="InterPro" id="IPR003594">
    <property type="entry name" value="HATPase_dom"/>
</dbReference>
<dbReference type="SMART" id="SM00387">
    <property type="entry name" value="HATPase_c"/>
    <property type="match status" value="1"/>
</dbReference>
<keyword evidence="10" id="KW-1133">Transmembrane helix</keyword>
<evidence type="ECO:0000256" key="9">
    <source>
        <dbReference type="ARBA" id="ARBA00022840"/>
    </source>
</evidence>
<feature type="transmembrane region" description="Helical" evidence="10">
    <location>
        <begin position="84"/>
        <end position="102"/>
    </location>
</feature>
<dbReference type="InterPro" id="IPR036890">
    <property type="entry name" value="HATPase_C_sf"/>
</dbReference>
<keyword evidence="10" id="KW-0812">Transmembrane</keyword>
<sequence length="424" mass="46414">MSNAAFRPPILLLSASRQNLLRLVWLRLSVWLAQVCSVAVIWWQGDFVLPYAGIAVCLSAAGALIMFTVLRLRVRWPVTDLEYGVHLALDILLFTALLYFSGGATNPFVSYYLVPLAIAATTVPWRQSVMLSALALSGYSLLLLFYRPIHAQTIAARELLVSTHLFGMWLSLAMAAGLLTLFVAPMAASLRRQLRQQAERRELSLRDEQLLAVATQAAGAAHELGTPLSTMSVLLKELRQDHKDNPALQGDLALLQAQVAQCKHSLQTLVRSAERERQHSAPSLDAHAWLVQVLERFSLMRPEASWRLQVQAGEVPVLSVPADLSQALLNLLNNAADACADNLRLELSWDSREVCLRIRDHGPGLPMGMAEQLGTPFLTTKGGGLGLGLFLSQASVNRAGGRVTLYNHEEGGTVSELVLPRKGI</sequence>
<keyword evidence="13" id="KW-1185">Reference proteome</keyword>
<organism evidence="12 13">
    <name type="scientific">Atopomonas hussainii</name>
    <dbReference type="NCBI Taxonomy" id="1429083"/>
    <lineage>
        <taxon>Bacteria</taxon>
        <taxon>Pseudomonadati</taxon>
        <taxon>Pseudomonadota</taxon>
        <taxon>Gammaproteobacteria</taxon>
        <taxon>Pseudomonadales</taxon>
        <taxon>Pseudomonadaceae</taxon>
        <taxon>Atopomonas</taxon>
    </lineage>
</organism>
<keyword evidence="8 12" id="KW-0418">Kinase</keyword>
<evidence type="ECO:0000256" key="6">
    <source>
        <dbReference type="ARBA" id="ARBA00022679"/>
    </source>
</evidence>
<dbReference type="SMART" id="SM00388">
    <property type="entry name" value="HisKA"/>
    <property type="match status" value="1"/>
</dbReference>
<dbReference type="InterPro" id="IPR003661">
    <property type="entry name" value="HisK_dim/P_dom"/>
</dbReference>
<keyword evidence="10" id="KW-0472">Membrane</keyword>
<feature type="transmembrane region" description="Helical" evidence="10">
    <location>
        <begin position="49"/>
        <end position="72"/>
    </location>
</feature>
<dbReference type="RefSeq" id="WP_074864991.1">
    <property type="nucleotide sequence ID" value="NZ_FOAS01000002.1"/>
</dbReference>
<dbReference type="EMBL" id="FOAS01000002">
    <property type="protein sequence ID" value="SEK39178.1"/>
    <property type="molecule type" value="Genomic_DNA"/>
</dbReference>
<evidence type="ECO:0000313" key="12">
    <source>
        <dbReference type="EMBL" id="SEK39178.1"/>
    </source>
</evidence>
<dbReference type="GO" id="GO:0000155">
    <property type="term" value="F:phosphorelay sensor kinase activity"/>
    <property type="evidence" value="ECO:0007669"/>
    <property type="project" value="InterPro"/>
</dbReference>
<evidence type="ECO:0000256" key="8">
    <source>
        <dbReference type="ARBA" id="ARBA00022777"/>
    </source>
</evidence>
<dbReference type="Gene3D" id="3.30.565.10">
    <property type="entry name" value="Histidine kinase-like ATPase, C-terminal domain"/>
    <property type="match status" value="1"/>
</dbReference>
<dbReference type="AlphaFoldDB" id="A0A1H7GM28"/>
<dbReference type="Pfam" id="PF02518">
    <property type="entry name" value="HATPase_c"/>
    <property type="match status" value="1"/>
</dbReference>
<comment type="catalytic activity">
    <reaction evidence="1">
        <text>ATP + protein L-histidine = ADP + protein N-phospho-L-histidine.</text>
        <dbReference type="EC" id="2.7.13.3"/>
    </reaction>
</comment>
<dbReference type="GO" id="GO:0005524">
    <property type="term" value="F:ATP binding"/>
    <property type="evidence" value="ECO:0007669"/>
    <property type="project" value="UniProtKB-KW"/>
</dbReference>
<evidence type="ECO:0000256" key="5">
    <source>
        <dbReference type="ARBA" id="ARBA00022553"/>
    </source>
</evidence>
<dbReference type="PANTHER" id="PTHR44936">
    <property type="entry name" value="SENSOR PROTEIN CREC"/>
    <property type="match status" value="1"/>
</dbReference>
<dbReference type="STRING" id="1429083.GCA_001885685_02890"/>
<feature type="transmembrane region" description="Helical" evidence="10">
    <location>
        <begin position="169"/>
        <end position="190"/>
    </location>
</feature>
<protein>
    <recommendedName>
        <fullName evidence="3">histidine kinase</fullName>
        <ecNumber evidence="3">2.7.13.3</ecNumber>
    </recommendedName>
</protein>
<feature type="transmembrane region" description="Helical" evidence="10">
    <location>
        <begin position="132"/>
        <end position="149"/>
    </location>
</feature>
<evidence type="ECO:0000256" key="4">
    <source>
        <dbReference type="ARBA" id="ARBA00022475"/>
    </source>
</evidence>
<gene>
    <name evidence="12" type="ORF">SAMN05216214_102124</name>
</gene>
<accession>A0A1H7GM28</accession>
<evidence type="ECO:0000256" key="10">
    <source>
        <dbReference type="SAM" id="Phobius"/>
    </source>
</evidence>
<dbReference type="Gene3D" id="1.10.287.130">
    <property type="match status" value="1"/>
</dbReference>
<evidence type="ECO:0000313" key="13">
    <source>
        <dbReference type="Proteomes" id="UP000185766"/>
    </source>
</evidence>
<dbReference type="EC" id="2.7.13.3" evidence="3"/>
<keyword evidence="4" id="KW-1003">Cell membrane</keyword>
<reference evidence="12 13" key="1">
    <citation type="submission" date="2016-10" db="EMBL/GenBank/DDBJ databases">
        <authorList>
            <person name="de Groot N.N."/>
        </authorList>
    </citation>
    <scope>NUCLEOTIDE SEQUENCE [LARGE SCALE GENOMIC DNA]</scope>
    <source>
        <strain evidence="12 13">JCM 19513</strain>
    </source>
</reference>
<evidence type="ECO:0000256" key="3">
    <source>
        <dbReference type="ARBA" id="ARBA00012438"/>
    </source>
</evidence>
<dbReference type="PANTHER" id="PTHR44936:SF10">
    <property type="entry name" value="SENSOR PROTEIN RSTB"/>
    <property type="match status" value="1"/>
</dbReference>
<dbReference type="GO" id="GO:0005886">
    <property type="term" value="C:plasma membrane"/>
    <property type="evidence" value="ECO:0007669"/>
    <property type="project" value="UniProtKB-SubCell"/>
</dbReference>
<feature type="domain" description="Histidine kinase" evidence="11">
    <location>
        <begin position="219"/>
        <end position="423"/>
    </location>
</feature>
<dbReference type="SUPFAM" id="SSF55874">
    <property type="entry name" value="ATPase domain of HSP90 chaperone/DNA topoisomerase II/histidine kinase"/>
    <property type="match status" value="1"/>
</dbReference>
<keyword evidence="9" id="KW-0067">ATP-binding</keyword>
<comment type="subcellular location">
    <subcellularLocation>
        <location evidence="2">Cell membrane</location>
        <topology evidence="2">Multi-pass membrane protein</topology>
    </subcellularLocation>
</comment>